<evidence type="ECO:0000259" key="2">
    <source>
        <dbReference type="PROSITE" id="PS50846"/>
    </source>
</evidence>
<feature type="compositionally biased region" description="Basic and acidic residues" evidence="1">
    <location>
        <begin position="621"/>
        <end position="633"/>
    </location>
</feature>
<dbReference type="Pfam" id="PF00403">
    <property type="entry name" value="HMA"/>
    <property type="match status" value="1"/>
</dbReference>
<feature type="domain" description="HMA" evidence="2">
    <location>
        <begin position="556"/>
        <end position="619"/>
    </location>
</feature>
<feature type="region of interest" description="Disordered" evidence="1">
    <location>
        <begin position="621"/>
        <end position="747"/>
    </location>
</feature>
<keyword evidence="4" id="KW-1185">Reference proteome</keyword>
<evidence type="ECO:0000313" key="4">
    <source>
        <dbReference type="Proteomes" id="UP001396334"/>
    </source>
</evidence>
<evidence type="ECO:0000256" key="1">
    <source>
        <dbReference type="SAM" id="MobiDB-lite"/>
    </source>
</evidence>
<protein>
    <recommendedName>
        <fullName evidence="2">HMA domain-containing protein</fullName>
    </recommendedName>
</protein>
<feature type="region of interest" description="Disordered" evidence="1">
    <location>
        <begin position="1"/>
        <end position="25"/>
    </location>
</feature>
<dbReference type="InterPro" id="IPR036163">
    <property type="entry name" value="HMA_dom_sf"/>
</dbReference>
<reference evidence="3 4" key="1">
    <citation type="journal article" date="2024" name="G3 (Bethesda)">
        <title>Genome assembly of Hibiscus sabdariffa L. provides insights into metabolisms of medicinal natural products.</title>
        <authorList>
            <person name="Kim T."/>
        </authorList>
    </citation>
    <scope>NUCLEOTIDE SEQUENCE [LARGE SCALE GENOMIC DNA]</scope>
    <source>
        <strain evidence="3">TK-2024</strain>
        <tissue evidence="3">Old leaves</tissue>
    </source>
</reference>
<name>A0ABR2N8V1_9ROSI</name>
<organism evidence="3 4">
    <name type="scientific">Hibiscus sabdariffa</name>
    <name type="common">roselle</name>
    <dbReference type="NCBI Taxonomy" id="183260"/>
    <lineage>
        <taxon>Eukaryota</taxon>
        <taxon>Viridiplantae</taxon>
        <taxon>Streptophyta</taxon>
        <taxon>Embryophyta</taxon>
        <taxon>Tracheophyta</taxon>
        <taxon>Spermatophyta</taxon>
        <taxon>Magnoliopsida</taxon>
        <taxon>eudicotyledons</taxon>
        <taxon>Gunneridae</taxon>
        <taxon>Pentapetalae</taxon>
        <taxon>rosids</taxon>
        <taxon>malvids</taxon>
        <taxon>Malvales</taxon>
        <taxon>Malvaceae</taxon>
        <taxon>Malvoideae</taxon>
        <taxon>Hibiscus</taxon>
    </lineage>
</organism>
<feature type="compositionally biased region" description="Basic and acidic residues" evidence="1">
    <location>
        <begin position="643"/>
        <end position="661"/>
    </location>
</feature>
<sequence>MWRRNQFQENPDSDQSISDEEEFIDDSRENYVSLGDRLEEEKQEGFQIQSRLETLKEKCDNNRSYNEEHSSFCLQEDVEVPDSPDEGDCFPSQTLFGRVSSEELVSDSEEDVVHSKSCIVSGAKKSDRGSGIEERDGGNVWSMNEFLLMHYHSILSVLSKICIVLHVVFPLYGEKDTNPEIARPFTNQLIEESTRSVSSVPELFHITKMLWGFIIWPLKDVPLILIWQPGLIYAFAGARSKMKPRFSFGFQPNRGVSCPTILDDKNDRSTKAGKEPERLQVSDHGTLEHSIVEVLDDFSGEEDQLEIVPADVEAPGPGHSMAELLDDLQDNPSLLRGNFKMHRRARGKRVQTTLKRSIYSLGDRTIESEDLYEPFSCGSSSNDELADCQNLELPETKKHTISDKFQEAVGSTSLSAAGTSIPRLGVFSTGLFGKLQQVMQQEKEVDMGFLTKLQIGATFKNEPSSITVKIVSRYLDAKLTVCYCSFVQIIEGFSQPESPKILENEGRPVTIIFNQRICANVDLEIGNLICIHPPCLTNLVMSWEELPFTSFIRVLDKTCVLKVFIHCEGCKKKVKKVLQAIDGVYETTVDSKQHKVTVTGSVDEALLIKKLSKSGKYVEPWPEKVEKKDEKAGKSKNNAEQAGDDHDQKKNKSAEKPKLAGDGKGQPPGSNQPPAGDQMGGCESEEPDTTSESGGGNGGKKKKKKGQKGGNTGPIGDAPPGENQSATALPVPDHAPPMESINRSPPTQVMYPYGPPLFGVSYSTSYPSSGSYYYAPRRYSNAYGPPPPPPSDPIDKFYEYDDHDYHDYDDGETGCSIM</sequence>
<dbReference type="PROSITE" id="PS50846">
    <property type="entry name" value="HMA_2"/>
    <property type="match status" value="1"/>
</dbReference>
<feature type="compositionally biased region" description="Polar residues" evidence="1">
    <location>
        <begin position="1"/>
        <end position="16"/>
    </location>
</feature>
<gene>
    <name evidence="3" type="ORF">V6N11_082519</name>
</gene>
<dbReference type="EMBL" id="JBBPBN010000207">
    <property type="protein sequence ID" value="KAK8972589.1"/>
    <property type="molecule type" value="Genomic_DNA"/>
</dbReference>
<evidence type="ECO:0000313" key="3">
    <source>
        <dbReference type="EMBL" id="KAK8972589.1"/>
    </source>
</evidence>
<dbReference type="Gene3D" id="3.30.70.100">
    <property type="match status" value="1"/>
</dbReference>
<dbReference type="SUPFAM" id="SSF55008">
    <property type="entry name" value="HMA, heavy metal-associated domain"/>
    <property type="match status" value="1"/>
</dbReference>
<dbReference type="Proteomes" id="UP001396334">
    <property type="component" value="Unassembled WGS sequence"/>
</dbReference>
<dbReference type="CDD" id="cd00371">
    <property type="entry name" value="HMA"/>
    <property type="match status" value="1"/>
</dbReference>
<proteinExistence type="predicted"/>
<dbReference type="PANTHER" id="PTHR35686">
    <property type="entry name" value="KINETOCHORE PROTEIN"/>
    <property type="match status" value="1"/>
</dbReference>
<comment type="caution">
    <text evidence="3">The sequence shown here is derived from an EMBL/GenBank/DDBJ whole genome shotgun (WGS) entry which is preliminary data.</text>
</comment>
<accession>A0ABR2N8V1</accession>
<dbReference type="InterPro" id="IPR006121">
    <property type="entry name" value="HMA_dom"/>
</dbReference>
<dbReference type="PANTHER" id="PTHR35686:SF1">
    <property type="entry name" value="KINETOCHORE PROTEIN"/>
    <property type="match status" value="1"/>
</dbReference>